<protein>
    <submittedName>
        <fullName evidence="2">Putative iron(III) ABC transporter, solute-binding protein</fullName>
    </submittedName>
</protein>
<feature type="domain" description="Fe/B12 periplasmic-binding" evidence="1">
    <location>
        <begin position="77"/>
        <end position="343"/>
    </location>
</feature>
<evidence type="ECO:0000313" key="2">
    <source>
        <dbReference type="EMBL" id="KUK44447.1"/>
    </source>
</evidence>
<dbReference type="PATRIC" id="fig|301375.7.peg.1022"/>
<evidence type="ECO:0000313" key="3">
    <source>
        <dbReference type="Proteomes" id="UP000057043"/>
    </source>
</evidence>
<dbReference type="PANTHER" id="PTHR30535:SF34">
    <property type="entry name" value="MOLYBDATE-BINDING PROTEIN MOLA"/>
    <property type="match status" value="1"/>
</dbReference>
<comment type="caution">
    <text evidence="2">The sequence shown here is derived from an EMBL/GenBank/DDBJ whole genome shotgun (WGS) entry which is preliminary data.</text>
</comment>
<dbReference type="GO" id="GO:0071281">
    <property type="term" value="P:cellular response to iron ion"/>
    <property type="evidence" value="ECO:0007669"/>
    <property type="project" value="TreeGrafter"/>
</dbReference>
<dbReference type="InterPro" id="IPR050902">
    <property type="entry name" value="ABC_Transporter_SBP"/>
</dbReference>
<dbReference type="Pfam" id="PF01497">
    <property type="entry name" value="Peripla_BP_2"/>
    <property type="match status" value="1"/>
</dbReference>
<organism evidence="2 3">
    <name type="scientific">Methanothrix harundinacea</name>
    <dbReference type="NCBI Taxonomy" id="301375"/>
    <lineage>
        <taxon>Archaea</taxon>
        <taxon>Methanobacteriati</taxon>
        <taxon>Methanobacteriota</taxon>
        <taxon>Stenosarchaea group</taxon>
        <taxon>Methanomicrobia</taxon>
        <taxon>Methanotrichales</taxon>
        <taxon>Methanotrichaceae</taxon>
        <taxon>Methanothrix</taxon>
    </lineage>
</organism>
<gene>
    <name evidence="2" type="ORF">XD72_1192</name>
</gene>
<dbReference type="SUPFAM" id="SSF53807">
    <property type="entry name" value="Helical backbone' metal receptor"/>
    <property type="match status" value="1"/>
</dbReference>
<evidence type="ECO:0000259" key="1">
    <source>
        <dbReference type="PROSITE" id="PS50983"/>
    </source>
</evidence>
<dbReference type="Proteomes" id="UP000057043">
    <property type="component" value="Unassembled WGS sequence"/>
</dbReference>
<dbReference type="PANTHER" id="PTHR30535">
    <property type="entry name" value="VITAMIN B12-BINDING PROTEIN"/>
    <property type="match status" value="1"/>
</dbReference>
<reference evidence="2 3" key="1">
    <citation type="journal article" date="2015" name="MBio">
        <title>Genome-Resolved Metagenomic Analysis Reveals Roles for Candidate Phyla and Other Microbial Community Members in Biogeochemical Transformations in Oil Reservoirs.</title>
        <authorList>
            <person name="Hu P."/>
            <person name="Tom L."/>
            <person name="Singh A."/>
            <person name="Thomas B.C."/>
            <person name="Baker B.J."/>
            <person name="Piceno Y.M."/>
            <person name="Andersen G.L."/>
            <person name="Banfield J.F."/>
        </authorList>
    </citation>
    <scope>NUCLEOTIDE SEQUENCE [LARGE SCALE GENOMIC DNA]</scope>
    <source>
        <strain evidence="2">57_489</strain>
    </source>
</reference>
<sequence length="388" mass="43447">MSDTRKEVAINFQPFKFSCYCLKKVKLMRSRFKFGLVVGCLLFAAVVATCVADGGEPVTIVDQMGRNVTVVPDEIERIVIFAPPPAAMIYAIEGTGERIKGMNPLSLQAIEDGILGEMAPELLGANTSQSMEEILKIDPDIIFMPAPPLGTVEAIQFVENFGVPVMAMSWKNQSDYETLMLNVGRVLGKDDRANMFVNYHRAAHEDISAITEDLPEEERPSVLFLPFPKSLTTVPGTIVTADYIDIAGGVITTKELTAGTSQAVTMEQVIKWNPDVILLGNFEYVSPQDLYDNNLDGQDWSSVKAVQNRQVYLVPLGVYRWGPPNHESPLMWMWLGEILHPDLFDYDLRQEMKDFYKEMYDYDLSEEQIDDILHCDVNSVSAGYEAFC</sequence>
<name>A0A101FUA8_9EURY</name>
<accession>A0A101FUA8</accession>
<dbReference type="Gene3D" id="3.40.50.1980">
    <property type="entry name" value="Nitrogenase molybdenum iron protein domain"/>
    <property type="match status" value="2"/>
</dbReference>
<dbReference type="EMBL" id="LGFT01000025">
    <property type="protein sequence ID" value="KUK44447.1"/>
    <property type="molecule type" value="Genomic_DNA"/>
</dbReference>
<proteinExistence type="predicted"/>
<dbReference type="InterPro" id="IPR002491">
    <property type="entry name" value="ABC_transptr_periplasmic_BD"/>
</dbReference>
<dbReference type="PROSITE" id="PS50983">
    <property type="entry name" value="FE_B12_PBP"/>
    <property type="match status" value="1"/>
</dbReference>
<dbReference type="Gene3D" id="1.20.58.2180">
    <property type="match status" value="1"/>
</dbReference>
<dbReference type="AlphaFoldDB" id="A0A101FUA8"/>